<dbReference type="EMBL" id="PKLK01000025">
    <property type="protein sequence ID" value="RZE36320.1"/>
    <property type="molecule type" value="Genomic_DNA"/>
</dbReference>
<feature type="transmembrane region" description="Helical" evidence="1">
    <location>
        <begin position="129"/>
        <end position="156"/>
    </location>
</feature>
<feature type="transmembrane region" description="Helical" evidence="1">
    <location>
        <begin position="90"/>
        <end position="108"/>
    </location>
</feature>
<keyword evidence="1" id="KW-0812">Transmembrane</keyword>
<protein>
    <recommendedName>
        <fullName evidence="4">DUF2975 domain-containing protein</fullName>
    </recommendedName>
</protein>
<reference evidence="2 3" key="1">
    <citation type="submission" date="2017-12" db="EMBL/GenBank/DDBJ databases">
        <title>Population genomics insights into the ecological differentiation and adaptive evolution in streptomycetes.</title>
        <authorList>
            <person name="Li Y."/>
            <person name="Huang Y."/>
        </authorList>
    </citation>
    <scope>NUCLEOTIDE SEQUENCE [LARGE SCALE GENOMIC DNA]</scope>
    <source>
        <strain evidence="2 3">FXJ.2339</strain>
    </source>
</reference>
<dbReference type="Proteomes" id="UP000292095">
    <property type="component" value="Unassembled WGS sequence"/>
</dbReference>
<evidence type="ECO:0008006" key="4">
    <source>
        <dbReference type="Google" id="ProtNLM"/>
    </source>
</evidence>
<evidence type="ECO:0000256" key="1">
    <source>
        <dbReference type="SAM" id="Phobius"/>
    </source>
</evidence>
<proteinExistence type="predicted"/>
<comment type="caution">
    <text evidence="2">The sequence shown here is derived from an EMBL/GenBank/DDBJ whole genome shotgun (WGS) entry which is preliminary data.</text>
</comment>
<keyword evidence="1" id="KW-1133">Transmembrane helix</keyword>
<feature type="transmembrane region" description="Helical" evidence="1">
    <location>
        <begin position="176"/>
        <end position="198"/>
    </location>
</feature>
<dbReference type="RefSeq" id="WP_103487671.1">
    <property type="nucleotide sequence ID" value="NZ_JBEPDS010000002.1"/>
</dbReference>
<gene>
    <name evidence="2" type="ORF">C0Q91_22140</name>
</gene>
<keyword evidence="1" id="KW-0472">Membrane</keyword>
<evidence type="ECO:0000313" key="2">
    <source>
        <dbReference type="EMBL" id="RZE36320.1"/>
    </source>
</evidence>
<dbReference type="AlphaFoldDB" id="A0AB37XC98"/>
<sequence>MSEDRKMLEPLTSVVSVTLRILLGALVAGFLLSLFIDGVHWGRGDLCVTVDWASTSGGDFHPFEPSPGAEVGYTPRFCAEEPTTWQQVLGVLRTAPLTVMLIGGLYLLDRLLRLAVREGVHTRGAAARLRVLGWWLLLGSLVVETAASVAGGLLLGTLTDDQVADAAWAQLWSAPYLAVLTGLGLLTFARIVGAWALLRDELDAVV</sequence>
<organism evidence="2 3">
    <name type="scientific">Streptomyces albidoflavus</name>
    <dbReference type="NCBI Taxonomy" id="1886"/>
    <lineage>
        <taxon>Bacteria</taxon>
        <taxon>Bacillati</taxon>
        <taxon>Actinomycetota</taxon>
        <taxon>Actinomycetes</taxon>
        <taxon>Kitasatosporales</taxon>
        <taxon>Streptomycetaceae</taxon>
        <taxon>Streptomyces</taxon>
        <taxon>Streptomyces albidoflavus group</taxon>
    </lineage>
</organism>
<evidence type="ECO:0000313" key="3">
    <source>
        <dbReference type="Proteomes" id="UP000292095"/>
    </source>
</evidence>
<name>A0AB37XC98_9ACTN</name>
<feature type="transmembrane region" description="Helical" evidence="1">
    <location>
        <begin position="12"/>
        <end position="36"/>
    </location>
</feature>
<accession>A0AB37XC98</accession>